<dbReference type="InterPro" id="IPR005135">
    <property type="entry name" value="Endo/exonuclease/phosphatase"/>
</dbReference>
<comment type="caution">
    <text evidence="2">The sequence shown here is derived from an EMBL/GenBank/DDBJ whole genome shotgun (WGS) entry which is preliminary data.</text>
</comment>
<dbReference type="EMBL" id="JAEPRB010000105">
    <property type="protein sequence ID" value="KAG2221555.1"/>
    <property type="molecule type" value="Genomic_DNA"/>
</dbReference>
<name>A0A8H7VIA7_9FUNG</name>
<reference evidence="2 3" key="1">
    <citation type="submission" date="2020-12" db="EMBL/GenBank/DDBJ databases">
        <title>Metabolic potential, ecology and presence of endohyphal bacteria is reflected in genomic diversity of Mucoromycotina.</title>
        <authorList>
            <person name="Muszewska A."/>
            <person name="Okrasinska A."/>
            <person name="Steczkiewicz K."/>
            <person name="Drgas O."/>
            <person name="Orlowska M."/>
            <person name="Perlinska-Lenart U."/>
            <person name="Aleksandrzak-Piekarczyk T."/>
            <person name="Szatraj K."/>
            <person name="Zielenkiewicz U."/>
            <person name="Pilsyk S."/>
            <person name="Malc E."/>
            <person name="Mieczkowski P."/>
            <person name="Kruszewska J.S."/>
            <person name="Biernat P."/>
            <person name="Pawlowska J."/>
        </authorList>
    </citation>
    <scope>NUCLEOTIDE SEQUENCE [LARGE SCALE GENOMIC DNA]</scope>
    <source>
        <strain evidence="2 3">CBS 142.35</strain>
    </source>
</reference>
<feature type="domain" description="Endonuclease/exonuclease/phosphatase" evidence="1">
    <location>
        <begin position="10"/>
        <end position="157"/>
    </location>
</feature>
<organism evidence="2 3">
    <name type="scientific">Circinella minor</name>
    <dbReference type="NCBI Taxonomy" id="1195481"/>
    <lineage>
        <taxon>Eukaryota</taxon>
        <taxon>Fungi</taxon>
        <taxon>Fungi incertae sedis</taxon>
        <taxon>Mucoromycota</taxon>
        <taxon>Mucoromycotina</taxon>
        <taxon>Mucoromycetes</taxon>
        <taxon>Mucorales</taxon>
        <taxon>Lichtheimiaceae</taxon>
        <taxon>Circinella</taxon>
    </lineage>
</organism>
<protein>
    <recommendedName>
        <fullName evidence="1">Endonuclease/exonuclease/phosphatase domain-containing protein</fullName>
    </recommendedName>
</protein>
<dbReference type="AlphaFoldDB" id="A0A8H7VIA7"/>
<evidence type="ECO:0000313" key="2">
    <source>
        <dbReference type="EMBL" id="KAG2221555.1"/>
    </source>
</evidence>
<dbReference type="GO" id="GO:0003824">
    <property type="term" value="F:catalytic activity"/>
    <property type="evidence" value="ECO:0007669"/>
    <property type="project" value="InterPro"/>
</dbReference>
<dbReference type="InterPro" id="IPR036691">
    <property type="entry name" value="Endo/exonu/phosph_ase_sf"/>
</dbReference>
<accession>A0A8H7VIA7</accession>
<evidence type="ECO:0000259" key="1">
    <source>
        <dbReference type="Pfam" id="PF03372"/>
    </source>
</evidence>
<dbReference type="Proteomes" id="UP000646827">
    <property type="component" value="Unassembled WGS sequence"/>
</dbReference>
<keyword evidence="3" id="KW-1185">Reference proteome</keyword>
<gene>
    <name evidence="2" type="ORF">INT45_002569</name>
</gene>
<dbReference type="SUPFAM" id="SSF56219">
    <property type="entry name" value="DNase I-like"/>
    <property type="match status" value="1"/>
</dbReference>
<sequence length="214" mass="25351">MTSNNILKICSLNCNSLRKTHNSEARSSLIRYLRQQQPQLLALQETNANTNDITTSSLHERHQFFEHLQSSPIFTNTTLPYTDRRIIAGDFNYNYYSTEHHNRIPTSWRDMLNTNFIDCINDTVAQPSLPTYRHGDTYFSTLDFTFASRSLRPLTSRATIKEFRQELMQHLSKIRPKLTTQHSIQEAWEALKKELQQFMQRFGRQRADWRKQHL</sequence>
<dbReference type="Pfam" id="PF03372">
    <property type="entry name" value="Exo_endo_phos"/>
    <property type="match status" value="1"/>
</dbReference>
<evidence type="ECO:0000313" key="3">
    <source>
        <dbReference type="Proteomes" id="UP000646827"/>
    </source>
</evidence>
<dbReference type="OrthoDB" id="2206986at2759"/>
<dbReference type="Gene3D" id="3.60.10.10">
    <property type="entry name" value="Endonuclease/exonuclease/phosphatase"/>
    <property type="match status" value="2"/>
</dbReference>
<proteinExistence type="predicted"/>